<feature type="compositionally biased region" description="Polar residues" evidence="1">
    <location>
        <begin position="377"/>
        <end position="391"/>
    </location>
</feature>
<feature type="compositionally biased region" description="Polar residues" evidence="1">
    <location>
        <begin position="492"/>
        <end position="505"/>
    </location>
</feature>
<dbReference type="EMBL" id="CABPRJ010000551">
    <property type="protein sequence ID" value="VVC30924.1"/>
    <property type="molecule type" value="Genomic_DNA"/>
</dbReference>
<feature type="region of interest" description="Disordered" evidence="1">
    <location>
        <begin position="313"/>
        <end position="392"/>
    </location>
</feature>
<feature type="compositionally biased region" description="Basic residues" evidence="1">
    <location>
        <begin position="332"/>
        <end position="344"/>
    </location>
</feature>
<evidence type="ECO:0000313" key="3">
    <source>
        <dbReference type="Proteomes" id="UP000325440"/>
    </source>
</evidence>
<reference evidence="2 3" key="1">
    <citation type="submission" date="2019-08" db="EMBL/GenBank/DDBJ databases">
        <authorList>
            <person name="Alioto T."/>
            <person name="Alioto T."/>
            <person name="Gomez Garrido J."/>
        </authorList>
    </citation>
    <scope>NUCLEOTIDE SEQUENCE [LARGE SCALE GENOMIC DNA]</scope>
</reference>
<proteinExistence type="predicted"/>
<protein>
    <submittedName>
        <fullName evidence="2">Uncharacterized protein</fullName>
    </submittedName>
</protein>
<feature type="compositionally biased region" description="Low complexity" evidence="1">
    <location>
        <begin position="525"/>
        <end position="550"/>
    </location>
</feature>
<dbReference type="OrthoDB" id="8197936at2759"/>
<feature type="compositionally biased region" description="Basic and acidic residues" evidence="1">
    <location>
        <begin position="513"/>
        <end position="523"/>
    </location>
</feature>
<feature type="compositionally biased region" description="Polar residues" evidence="1">
    <location>
        <begin position="250"/>
        <end position="272"/>
    </location>
</feature>
<feature type="region of interest" description="Disordered" evidence="1">
    <location>
        <begin position="1"/>
        <end position="100"/>
    </location>
</feature>
<feature type="compositionally biased region" description="Basic and acidic residues" evidence="1">
    <location>
        <begin position="627"/>
        <end position="641"/>
    </location>
</feature>
<feature type="compositionally biased region" description="Polar residues" evidence="1">
    <location>
        <begin position="26"/>
        <end position="38"/>
    </location>
</feature>
<feature type="compositionally biased region" description="Low complexity" evidence="1">
    <location>
        <begin position="752"/>
        <end position="765"/>
    </location>
</feature>
<dbReference type="Proteomes" id="UP000325440">
    <property type="component" value="Unassembled WGS sequence"/>
</dbReference>
<feature type="compositionally biased region" description="Acidic residues" evidence="1">
    <location>
        <begin position="837"/>
        <end position="855"/>
    </location>
</feature>
<evidence type="ECO:0000313" key="2">
    <source>
        <dbReference type="EMBL" id="VVC30924.1"/>
    </source>
</evidence>
<feature type="region of interest" description="Disordered" evidence="1">
    <location>
        <begin position="469"/>
        <end position="661"/>
    </location>
</feature>
<accession>A0A5E4MHK9</accession>
<feature type="compositionally biased region" description="Basic residues" evidence="1">
    <location>
        <begin position="551"/>
        <end position="560"/>
    </location>
</feature>
<feature type="compositionally biased region" description="Basic residues" evidence="1">
    <location>
        <begin position="586"/>
        <end position="596"/>
    </location>
</feature>
<organism evidence="2 3">
    <name type="scientific">Cinara cedri</name>
    <dbReference type="NCBI Taxonomy" id="506608"/>
    <lineage>
        <taxon>Eukaryota</taxon>
        <taxon>Metazoa</taxon>
        <taxon>Ecdysozoa</taxon>
        <taxon>Arthropoda</taxon>
        <taxon>Hexapoda</taxon>
        <taxon>Insecta</taxon>
        <taxon>Pterygota</taxon>
        <taxon>Neoptera</taxon>
        <taxon>Paraneoptera</taxon>
        <taxon>Hemiptera</taxon>
        <taxon>Sternorrhyncha</taxon>
        <taxon>Aphidomorpha</taxon>
        <taxon>Aphidoidea</taxon>
        <taxon>Aphididae</taxon>
        <taxon>Lachninae</taxon>
        <taxon>Cinara</taxon>
    </lineage>
</organism>
<name>A0A5E4MHK9_9HEMI</name>
<keyword evidence="3" id="KW-1185">Reference proteome</keyword>
<feature type="region of interest" description="Disordered" evidence="1">
    <location>
        <begin position="250"/>
        <end position="276"/>
    </location>
</feature>
<feature type="compositionally biased region" description="Acidic residues" evidence="1">
    <location>
        <begin position="649"/>
        <end position="661"/>
    </location>
</feature>
<feature type="compositionally biased region" description="Basic residues" evidence="1">
    <location>
        <begin position="617"/>
        <end position="626"/>
    </location>
</feature>
<feature type="region of interest" description="Disordered" evidence="1">
    <location>
        <begin position="725"/>
        <end position="906"/>
    </location>
</feature>
<gene>
    <name evidence="2" type="ORF">CINCED_3A011498</name>
</gene>
<feature type="compositionally biased region" description="Acidic residues" evidence="1">
    <location>
        <begin position="801"/>
        <end position="825"/>
    </location>
</feature>
<evidence type="ECO:0000256" key="1">
    <source>
        <dbReference type="SAM" id="MobiDB-lite"/>
    </source>
</evidence>
<feature type="compositionally biased region" description="Low complexity" evidence="1">
    <location>
        <begin position="565"/>
        <end position="578"/>
    </location>
</feature>
<dbReference type="AlphaFoldDB" id="A0A5E4MHK9"/>
<sequence>MGKKGKKTRWRELPITLADKPYSGPTDHQQPFGRQSAATVGDSKPVNFAAAAGRRSHYAAQQQQPYNHHHRHQSSNDGHAATGQQHHHHTETSTVTFNEDEYTKITTPRQDVLFKKGYLGRRKHAAVPAAIAEVLNENEDGVPTDTIVSPLDELCAPNEYFVDSSGIYILNGSGYEVYDPYTGNFTVLMGPPPPYPPGPGHPMLAPISYQPMPLQPLDWYSPVNEHWMSGATAYQPNGSRYHHKKSITAATDHQQNCNSTVQNSETGANGAQDSCVGGDQQQNNLYQSPFVYPAGYIFGAPMYNNYNGANVQVPQLPSPPSPSISCSDYANGKRRKKKKRRKRGGVNDEYSDSSSEEQKSQSGASSDHVIDSEKTSDSGVLTNNSGGSTPVNVIPVQLSHSAPPFHMECAQPFEILHGTPFLVHPHHPDHQMAAYYQPIPQYHHHSVVAADHQLQQQAAIGYQVIPEEQSPADEVTDARQQDDAEPAAASYSAENSDSGISSPNSEVMVKGGHQPDGKLHEKPQAANGAGVASGQAAGATASAPTTAGATKKSRNKKSKQREKAAAAAESATVKAKTAAGKDSLQKNHHHHHHHHHEQGSKKSSKIAKEPAIIKKLNAAKKGKNHSCKQESEKSDATKLARECQPTALEADDDDDDDDDEVTREEIVHNGLSINPDAGDWIQEEVFCSLECTPRSTTTDHVQFKFTKTQSVDSCESVEEETFVTAVNTGNSDTENEIRQDEPPAPLPQTPQSSSGESADPGSSPGVTARAVHHSAPPPGPITEAVTKWLNDQGGLMLAPCLDDDDDDDDGGGGSDGVDDGDDDGDDYARSGIGDNDNSGDGDDDEDGDSEYDDFDEHPSSPKNARGNPYPALSLSGGDGSRVAGAQSSGDQRKGGIISSGICCLTQ</sequence>